<name>A0AAQ1PED9_9PSED</name>
<dbReference type="EMBL" id="OPYN01000187">
    <property type="protein sequence ID" value="SPO62859.1"/>
    <property type="molecule type" value="Genomic_DNA"/>
</dbReference>
<evidence type="ECO:0000313" key="2">
    <source>
        <dbReference type="Proteomes" id="UP000294335"/>
    </source>
</evidence>
<keyword evidence="2" id="KW-1185">Reference proteome</keyword>
<reference evidence="1 2" key="1">
    <citation type="submission" date="2018-02" db="EMBL/GenBank/DDBJ databases">
        <authorList>
            <person name="Dubost A."/>
        </authorList>
    </citation>
    <scope>NUCLEOTIDE SEQUENCE [LARGE SCALE GENOMIC DNA]</scope>
    <source>
        <strain evidence="2">JV551A3</strain>
    </source>
</reference>
<protein>
    <submittedName>
        <fullName evidence="1">WbqC-like protein</fullName>
    </submittedName>
</protein>
<evidence type="ECO:0000313" key="1">
    <source>
        <dbReference type="EMBL" id="SPO62859.1"/>
    </source>
</evidence>
<dbReference type="Pfam" id="PF08889">
    <property type="entry name" value="WbqC"/>
    <property type="match status" value="1"/>
</dbReference>
<dbReference type="Proteomes" id="UP000294335">
    <property type="component" value="Unassembled WGS sequence"/>
</dbReference>
<accession>A0AAQ1PED9</accession>
<gene>
    <name evidence="1" type="ORF">JV551A3_V1_1870060</name>
</gene>
<proteinExistence type="predicted"/>
<dbReference type="InterPro" id="IPR014985">
    <property type="entry name" value="WbqC"/>
</dbReference>
<dbReference type="AlphaFoldDB" id="A0AAQ1PED9"/>
<sequence>MLTTVSRTGQPQGKRVVLMQPYFLPYLGYYQLLGAADLFISYDTAQFIKNGWIERNRYLLDGEPKWFGIALEKSSHKLPIHDKRISQGFHYQHVLEKLKHAYRTAPYVHQVLPWLAQLLEQPASSIAELNLRALRESCALIGLDTPIIAASDLPSGAGVGGQARVLELMAATGATHYLNPAAGAFLYEAGEFAKAGIELELLHAELSPYPQQGSDFVPGLSLLDALMFNPPEVVGDWARRGRVVHA</sequence>
<organism evidence="1 2">
    <name type="scientific">Pseudomonas inefficax</name>
    <dbReference type="NCBI Taxonomy" id="2078786"/>
    <lineage>
        <taxon>Bacteria</taxon>
        <taxon>Pseudomonadati</taxon>
        <taxon>Pseudomonadota</taxon>
        <taxon>Gammaproteobacteria</taxon>
        <taxon>Pseudomonadales</taxon>
        <taxon>Pseudomonadaceae</taxon>
        <taxon>Pseudomonas</taxon>
    </lineage>
</organism>
<comment type="caution">
    <text evidence="1">The sequence shown here is derived from an EMBL/GenBank/DDBJ whole genome shotgun (WGS) entry which is preliminary data.</text>
</comment>